<dbReference type="VEuPathDB" id="TriTrypDB:LpyrH10_25_1190"/>
<keyword evidence="2" id="KW-1133">Transmembrane helix</keyword>
<dbReference type="Proteomes" id="UP000037923">
    <property type="component" value="Unassembled WGS sequence"/>
</dbReference>
<dbReference type="RefSeq" id="XP_015653766.1">
    <property type="nucleotide sequence ID" value="XM_015807684.1"/>
</dbReference>
<accession>A0A0M9FSX5</accession>
<feature type="transmembrane region" description="Helical" evidence="2">
    <location>
        <begin position="93"/>
        <end position="114"/>
    </location>
</feature>
<comment type="caution">
    <text evidence="3">The sequence shown here is derived from an EMBL/GenBank/DDBJ whole genome shotgun (WGS) entry which is preliminary data.</text>
</comment>
<evidence type="ECO:0000313" key="4">
    <source>
        <dbReference type="Proteomes" id="UP000037923"/>
    </source>
</evidence>
<keyword evidence="4" id="KW-1185">Reference proteome</keyword>
<feature type="region of interest" description="Disordered" evidence="1">
    <location>
        <begin position="1"/>
        <end position="51"/>
    </location>
</feature>
<evidence type="ECO:0000313" key="3">
    <source>
        <dbReference type="EMBL" id="KPA75327.1"/>
    </source>
</evidence>
<organism evidence="3 4">
    <name type="scientific">Leptomonas pyrrhocoris</name>
    <name type="common">Firebug parasite</name>
    <dbReference type="NCBI Taxonomy" id="157538"/>
    <lineage>
        <taxon>Eukaryota</taxon>
        <taxon>Discoba</taxon>
        <taxon>Euglenozoa</taxon>
        <taxon>Kinetoplastea</taxon>
        <taxon>Metakinetoplastina</taxon>
        <taxon>Trypanosomatida</taxon>
        <taxon>Trypanosomatidae</taxon>
        <taxon>Leishmaniinae</taxon>
        <taxon>Leptomonas</taxon>
    </lineage>
</organism>
<evidence type="ECO:0008006" key="5">
    <source>
        <dbReference type="Google" id="ProtNLM"/>
    </source>
</evidence>
<evidence type="ECO:0000256" key="1">
    <source>
        <dbReference type="SAM" id="MobiDB-lite"/>
    </source>
</evidence>
<dbReference type="GeneID" id="26908905"/>
<sequence>MRSRDCAAAPNRKPYMQPSKSIETNKTKQQEIFKKEKKIPEPKNSKNHQKRNITSPCDLHLVFSVVVVVSHVFPLVFNICFIEGFSFFRGHLFLSMLSLSFSLYIYSSCFLSKIPSADIAWYRVPLARSRPFSFLSAPVFPYFFTFPFFSSVCCVRHLRFLCEK</sequence>
<protein>
    <recommendedName>
        <fullName evidence="5">Transmembrane protein</fullName>
    </recommendedName>
</protein>
<keyword evidence="2" id="KW-0472">Membrane</keyword>
<feature type="compositionally biased region" description="Basic and acidic residues" evidence="1">
    <location>
        <begin position="23"/>
        <end position="44"/>
    </location>
</feature>
<feature type="transmembrane region" description="Helical" evidence="2">
    <location>
        <begin position="134"/>
        <end position="155"/>
    </location>
</feature>
<proteinExistence type="predicted"/>
<name>A0A0M9FSX5_LEPPY</name>
<dbReference type="EMBL" id="LGTL01000025">
    <property type="protein sequence ID" value="KPA75327.1"/>
    <property type="molecule type" value="Genomic_DNA"/>
</dbReference>
<gene>
    <name evidence="3" type="ORF">ABB37_08621</name>
</gene>
<reference evidence="3 4" key="1">
    <citation type="submission" date="2015-07" db="EMBL/GenBank/DDBJ databases">
        <title>High-quality genome of monoxenous trypanosomatid Leptomonas pyrrhocoris.</title>
        <authorList>
            <person name="Flegontov P."/>
            <person name="Butenko A."/>
            <person name="Firsov S."/>
            <person name="Vlcek C."/>
            <person name="Logacheva M.D."/>
            <person name="Field M."/>
            <person name="Filatov D."/>
            <person name="Flegontova O."/>
            <person name="Gerasimov E."/>
            <person name="Jackson A.P."/>
            <person name="Kelly S."/>
            <person name="Opperdoes F."/>
            <person name="O'Reilly A."/>
            <person name="Votypka J."/>
            <person name="Yurchenko V."/>
            <person name="Lukes J."/>
        </authorList>
    </citation>
    <scope>NUCLEOTIDE SEQUENCE [LARGE SCALE GENOMIC DNA]</scope>
    <source>
        <strain evidence="3">H10</strain>
    </source>
</reference>
<evidence type="ECO:0000256" key="2">
    <source>
        <dbReference type="SAM" id="Phobius"/>
    </source>
</evidence>
<feature type="transmembrane region" description="Helical" evidence="2">
    <location>
        <begin position="61"/>
        <end position="81"/>
    </location>
</feature>
<keyword evidence="2" id="KW-0812">Transmembrane</keyword>
<dbReference type="AlphaFoldDB" id="A0A0M9FSX5"/>